<reference evidence="1" key="1">
    <citation type="journal article" date="2014" name="Front. Microbiol.">
        <title>High frequency of phylogenetically diverse reductive dehalogenase-homologous genes in deep subseafloor sedimentary metagenomes.</title>
        <authorList>
            <person name="Kawai M."/>
            <person name="Futagami T."/>
            <person name="Toyoda A."/>
            <person name="Takaki Y."/>
            <person name="Nishi S."/>
            <person name="Hori S."/>
            <person name="Arai W."/>
            <person name="Tsubouchi T."/>
            <person name="Morono Y."/>
            <person name="Uchiyama I."/>
            <person name="Ito T."/>
            <person name="Fujiyama A."/>
            <person name="Inagaki F."/>
            <person name="Takami H."/>
        </authorList>
    </citation>
    <scope>NUCLEOTIDE SEQUENCE</scope>
    <source>
        <strain evidence="1">Expedition CK06-06</strain>
    </source>
</reference>
<protein>
    <submittedName>
        <fullName evidence="1">Uncharacterized protein</fullName>
    </submittedName>
</protein>
<feature type="non-terminal residue" evidence="1">
    <location>
        <position position="79"/>
    </location>
</feature>
<sequence length="79" mass="9674">MEPKLVLEWDTSKIATNAVADRIENKEDLGYEDLTDEQIEETVNEDQDLYTWEWEYLCEALTELMNKISYRNYYDNYWY</sequence>
<comment type="caution">
    <text evidence="1">The sequence shown here is derived from an EMBL/GenBank/DDBJ whole genome shotgun (WGS) entry which is preliminary data.</text>
</comment>
<evidence type="ECO:0000313" key="1">
    <source>
        <dbReference type="EMBL" id="GAH82814.1"/>
    </source>
</evidence>
<dbReference type="EMBL" id="BARU01043575">
    <property type="protein sequence ID" value="GAH82814.1"/>
    <property type="molecule type" value="Genomic_DNA"/>
</dbReference>
<gene>
    <name evidence="1" type="ORF">S03H2_66692</name>
</gene>
<proteinExistence type="predicted"/>
<accession>X1JX26</accession>
<dbReference type="AlphaFoldDB" id="X1JX26"/>
<organism evidence="1">
    <name type="scientific">marine sediment metagenome</name>
    <dbReference type="NCBI Taxonomy" id="412755"/>
    <lineage>
        <taxon>unclassified sequences</taxon>
        <taxon>metagenomes</taxon>
        <taxon>ecological metagenomes</taxon>
    </lineage>
</organism>
<name>X1JX26_9ZZZZ</name>